<dbReference type="Proteomes" id="UP000252224">
    <property type="component" value="Segment"/>
</dbReference>
<proteinExistence type="predicted"/>
<evidence type="ECO:0000313" key="2">
    <source>
        <dbReference type="Proteomes" id="UP000252224"/>
    </source>
</evidence>
<reference evidence="1 2" key="1">
    <citation type="submission" date="2018-05" db="EMBL/GenBank/DDBJ databases">
        <title>Genomic characterization of a novel Pseudomonas phage phCDa.</title>
        <authorList>
            <person name="Chen C."/>
            <person name="Lu D."/>
            <person name="Wang J."/>
            <person name="Fu R."/>
        </authorList>
    </citation>
    <scope>NUCLEOTIDE SEQUENCE [LARGE SCALE GENOMIC DNA]</scope>
</reference>
<keyword evidence="2" id="KW-1185">Reference proteome</keyword>
<name>A0A2Z5H985_9CAUD</name>
<organism evidence="1 2">
    <name type="scientific">Pseudomonas phage phCDa</name>
    <dbReference type="NCBI Taxonomy" id="2268587"/>
    <lineage>
        <taxon>Viruses</taxon>
        <taxon>Duplodnaviria</taxon>
        <taxon>Heunggongvirae</taxon>
        <taxon>Uroviricota</taxon>
        <taxon>Caudoviricetes</taxon>
        <taxon>Schitoviridae</taxon>
        <taxon>Shizishanvirus</taxon>
        <taxon>Shizishanvirus phCDa</taxon>
    </lineage>
</organism>
<evidence type="ECO:0008006" key="3">
    <source>
        <dbReference type="Google" id="ProtNLM"/>
    </source>
</evidence>
<dbReference type="PROSITE" id="PS51257">
    <property type="entry name" value="PROKAR_LIPOPROTEIN"/>
    <property type="match status" value="1"/>
</dbReference>
<evidence type="ECO:0000313" key="1">
    <source>
        <dbReference type="EMBL" id="AXC36534.1"/>
    </source>
</evidence>
<gene>
    <name evidence="1" type="ORF">phCDa_90</name>
</gene>
<dbReference type="EMBL" id="MH382836">
    <property type="protein sequence ID" value="AXC36534.1"/>
    <property type="molecule type" value="Genomic_DNA"/>
</dbReference>
<accession>A0A2Z5H985</accession>
<protein>
    <recommendedName>
        <fullName evidence="3">Lipoprotein</fullName>
    </recommendedName>
</protein>
<sequence length="81" mass="9413">MKYVIVLIGLALLYGCYSNQARWAAFADKNQCVATGRKKELLAGSIYKIPQRRVVFEFQCGDQKVWSDLGNYTRYNEWLEL</sequence>